<dbReference type="InterPro" id="IPR001288">
    <property type="entry name" value="Translation_initiation_fac_3"/>
</dbReference>
<keyword evidence="3 5" id="KW-0648">Protein biosynthesis</keyword>
<dbReference type="GO" id="GO:0016020">
    <property type="term" value="C:membrane"/>
    <property type="evidence" value="ECO:0007669"/>
    <property type="project" value="TreeGrafter"/>
</dbReference>
<evidence type="ECO:0000313" key="8">
    <source>
        <dbReference type="EMBL" id="EHR34038.1"/>
    </source>
</evidence>
<feature type="domain" description="Translation initiation factor 3 N-terminal" evidence="7">
    <location>
        <begin position="3"/>
        <end position="49"/>
    </location>
</feature>
<dbReference type="PATRIC" id="fig|883114.3.peg.964"/>
<dbReference type="Proteomes" id="UP000004191">
    <property type="component" value="Unassembled WGS sequence"/>
</dbReference>
<accession>H3NNR3</accession>
<dbReference type="Pfam" id="PF05198">
    <property type="entry name" value="IF3_N"/>
    <property type="match status" value="1"/>
</dbReference>
<dbReference type="FunFam" id="3.30.110.10:FF:000001">
    <property type="entry name" value="Translation initiation factor IF-3"/>
    <property type="match status" value="1"/>
</dbReference>
<dbReference type="SUPFAM" id="SSF54364">
    <property type="entry name" value="Translation initiation factor IF3, N-terminal domain"/>
    <property type="match status" value="1"/>
</dbReference>
<dbReference type="GO" id="GO:0032790">
    <property type="term" value="P:ribosome disassembly"/>
    <property type="evidence" value="ECO:0007669"/>
    <property type="project" value="TreeGrafter"/>
</dbReference>
<gene>
    <name evidence="8" type="ORF">HMPREF9709_00974</name>
</gene>
<dbReference type="InterPro" id="IPR036787">
    <property type="entry name" value="T_IF-3_N_sf"/>
</dbReference>
<reference evidence="8 9" key="1">
    <citation type="submission" date="2012-01" db="EMBL/GenBank/DDBJ databases">
        <title>The Genome Sequence of Helcococcus kunzii ATCC 51366.</title>
        <authorList>
            <consortium name="The Broad Institute Genome Sequencing Platform"/>
            <person name="Earl A."/>
            <person name="Ward D."/>
            <person name="Feldgarden M."/>
            <person name="Gevers D."/>
            <person name="Huys G."/>
            <person name="Young S.K."/>
            <person name="Zeng Q."/>
            <person name="Gargeya S."/>
            <person name="Fitzgerald M."/>
            <person name="Haas B."/>
            <person name="Abouelleil A."/>
            <person name="Alvarado L."/>
            <person name="Arachchi H.M."/>
            <person name="Berlin A."/>
            <person name="Chapman S.B."/>
            <person name="Gearin G."/>
            <person name="Goldberg J."/>
            <person name="Griggs A."/>
            <person name="Gujja S."/>
            <person name="Hansen M."/>
            <person name="Heiman D."/>
            <person name="Howarth C."/>
            <person name="Larimer J."/>
            <person name="Lui A."/>
            <person name="MacDonald P.J.P."/>
            <person name="McCowen C."/>
            <person name="Montmayeur A."/>
            <person name="Murphy C."/>
            <person name="Neiman D."/>
            <person name="Pearson M."/>
            <person name="Priest M."/>
            <person name="Roberts A."/>
            <person name="Saif S."/>
            <person name="Shea T."/>
            <person name="Sisk P."/>
            <person name="Stolte C."/>
            <person name="Sykes S."/>
            <person name="Wortman J."/>
            <person name="Nusbaum C."/>
            <person name="Birren B."/>
        </authorList>
    </citation>
    <scope>NUCLEOTIDE SEQUENCE [LARGE SCALE GENOMIC DNA]</scope>
    <source>
        <strain evidence="8 9">ATCC 51366</strain>
    </source>
</reference>
<dbReference type="InterPro" id="IPR019815">
    <property type="entry name" value="Translation_initiation_fac_3_C"/>
</dbReference>
<dbReference type="EMBL" id="AGEI01000021">
    <property type="protein sequence ID" value="EHR34038.1"/>
    <property type="molecule type" value="Genomic_DNA"/>
</dbReference>
<keyword evidence="2 5" id="KW-0396">Initiation factor</keyword>
<comment type="caution">
    <text evidence="8">The sequence shown here is derived from an EMBL/GenBank/DDBJ whole genome shotgun (WGS) entry which is preliminary data.</text>
</comment>
<dbReference type="InterPro" id="IPR036788">
    <property type="entry name" value="T_IF-3_C_sf"/>
</dbReference>
<dbReference type="PANTHER" id="PTHR10938:SF0">
    <property type="entry name" value="TRANSLATION INITIATION FACTOR IF-3, MITOCHONDRIAL"/>
    <property type="match status" value="1"/>
</dbReference>
<organism evidence="8 9">
    <name type="scientific">Helcococcus kunzii ATCC 51366</name>
    <dbReference type="NCBI Taxonomy" id="883114"/>
    <lineage>
        <taxon>Bacteria</taxon>
        <taxon>Bacillati</taxon>
        <taxon>Bacillota</taxon>
        <taxon>Tissierellia</taxon>
        <taxon>Tissierellales</taxon>
        <taxon>Peptoniphilaceae</taxon>
        <taxon>Helcococcus</taxon>
    </lineage>
</organism>
<dbReference type="NCBIfam" id="TIGR00168">
    <property type="entry name" value="infC"/>
    <property type="match status" value="1"/>
</dbReference>
<dbReference type="GO" id="GO:0043022">
    <property type="term" value="F:ribosome binding"/>
    <property type="evidence" value="ECO:0007669"/>
    <property type="project" value="TreeGrafter"/>
</dbReference>
<evidence type="ECO:0000313" key="9">
    <source>
        <dbReference type="Proteomes" id="UP000004191"/>
    </source>
</evidence>
<dbReference type="PROSITE" id="PS00938">
    <property type="entry name" value="IF3"/>
    <property type="match status" value="1"/>
</dbReference>
<evidence type="ECO:0000256" key="2">
    <source>
        <dbReference type="ARBA" id="ARBA00022540"/>
    </source>
</evidence>
<dbReference type="STRING" id="883114.HMPREF9709_00974"/>
<dbReference type="Pfam" id="PF00707">
    <property type="entry name" value="IF3_C"/>
    <property type="match status" value="1"/>
</dbReference>
<comment type="subcellular location">
    <subcellularLocation>
        <location evidence="5">Cytoplasm</location>
    </subcellularLocation>
</comment>
<dbReference type="InterPro" id="IPR019813">
    <property type="entry name" value="Translation_initiation_fac3_CS"/>
</dbReference>
<evidence type="ECO:0000259" key="6">
    <source>
        <dbReference type="Pfam" id="PF00707"/>
    </source>
</evidence>
<comment type="similarity">
    <text evidence="1 5">Belongs to the IF-3 family.</text>
</comment>
<evidence type="ECO:0000256" key="3">
    <source>
        <dbReference type="ARBA" id="ARBA00022917"/>
    </source>
</evidence>
<feature type="domain" description="Translation initiation factor 3 C-terminal" evidence="6">
    <location>
        <begin position="56"/>
        <end position="141"/>
    </location>
</feature>
<proteinExistence type="inferred from homology"/>
<dbReference type="eggNOG" id="COG0290">
    <property type="taxonomic scope" value="Bacteria"/>
</dbReference>
<dbReference type="GO" id="GO:0003743">
    <property type="term" value="F:translation initiation factor activity"/>
    <property type="evidence" value="ECO:0007669"/>
    <property type="project" value="UniProtKB-UniRule"/>
</dbReference>
<dbReference type="InterPro" id="IPR019814">
    <property type="entry name" value="Translation_initiation_fac_3_N"/>
</dbReference>
<comment type="subunit">
    <text evidence="5">Monomer.</text>
</comment>
<dbReference type="Gene3D" id="3.30.110.10">
    <property type="entry name" value="Translation initiation factor 3 (IF-3), C-terminal domain"/>
    <property type="match status" value="1"/>
</dbReference>
<dbReference type="HOGENOM" id="CLU_054919_3_2_9"/>
<comment type="function">
    <text evidence="5">IF-3 binds to the 30S ribosomal subunit and shifts the equilibrium between 70S ribosomes and their 50S and 30S subunits in favor of the free subunits, thus enhancing the availability of 30S subunits on which protein synthesis initiation begins.</text>
</comment>
<keyword evidence="9" id="KW-1185">Reference proteome</keyword>
<protein>
    <recommendedName>
        <fullName evidence="4 5">Translation initiation factor IF-3</fullName>
    </recommendedName>
</protein>
<dbReference type="AlphaFoldDB" id="H3NNR3"/>
<evidence type="ECO:0000256" key="4">
    <source>
        <dbReference type="NCBIfam" id="TIGR00168"/>
    </source>
</evidence>
<dbReference type="Gene3D" id="3.10.20.80">
    <property type="entry name" value="Translation initiation factor 3 (IF-3), N-terminal domain"/>
    <property type="match status" value="1"/>
</dbReference>
<name>H3NNR3_9FIRM</name>
<dbReference type="GO" id="GO:0005829">
    <property type="term" value="C:cytosol"/>
    <property type="evidence" value="ECO:0007669"/>
    <property type="project" value="TreeGrafter"/>
</dbReference>
<dbReference type="SUPFAM" id="SSF55200">
    <property type="entry name" value="Translation initiation factor IF3, C-terminal domain"/>
    <property type="match status" value="1"/>
</dbReference>
<dbReference type="PANTHER" id="PTHR10938">
    <property type="entry name" value="TRANSLATION INITIATION FACTOR IF-3"/>
    <property type="match status" value="1"/>
</dbReference>
<evidence type="ECO:0000259" key="7">
    <source>
        <dbReference type="Pfam" id="PF05198"/>
    </source>
</evidence>
<evidence type="ECO:0000256" key="5">
    <source>
        <dbReference type="RuleBase" id="RU000646"/>
    </source>
</evidence>
<sequence length="143" mass="16427">MFTSADAQKRADEEGLDLVLLSPNANPPVCRIMDYSKYKYDQIKKQKEARKNAKTVSVKEVRLSPTIDTHDLETKARNAIKFINNKDKVKISIRFRGREMAHKDLGKDVLEKFFNLVKDVAQIASKPKMEGRSLVMFIEPKTE</sequence>
<evidence type="ECO:0000256" key="1">
    <source>
        <dbReference type="ARBA" id="ARBA00005439"/>
    </source>
</evidence>